<dbReference type="EC" id="3.1.-.-" evidence="5 6"/>
<evidence type="ECO:0000256" key="3">
    <source>
        <dbReference type="ARBA" id="ARBA00022801"/>
    </source>
</evidence>
<dbReference type="InterPro" id="IPR036612">
    <property type="entry name" value="KH_dom_type_1_sf"/>
</dbReference>
<feature type="domain" description="HD" evidence="8">
    <location>
        <begin position="304"/>
        <end position="397"/>
    </location>
</feature>
<sequence>MTGAELGTLLALLVTCLVALLLVQTARREAAAVRSRAAADVDELRNDTRRRDDESRVRLDEARALEKDLSSRRARLEEAEERLQALAAQAVVDAAGAAAERGRLRDDLVRELEESSGLSREQAVARLSEVLRADAEHEASGAVRRVEAAARRTADQSARRIVATAVQRLSVPTSSAVAVTIVPLPTDDLRGRIIGREGRNIRTFEAVTGVNLLVEDDSSTVQLSSFDAERREVAQATLQALIDDGRIHPQRIESAYAQALADAPARTAAAGHDAAERAGVARLPHELVLAVGALRHRTSYGQSVLEHSVETALVAASLAAEVGADVETARRAAFLHDVGKGVSASAGGSHAAAGARLLSAAGETHAVVNAVAAHHDEVPAETVEAVLVQAADACSAARPGARRDELDRYVERMERLEGVAVAHPGVTRALALASGHELRVVVEPSAVTDDDLPGLARDIAKDIEAALSYPGEISITVVRELRAQATAG</sequence>
<evidence type="ECO:0000259" key="8">
    <source>
        <dbReference type="PROSITE" id="PS51831"/>
    </source>
</evidence>
<dbReference type="Pfam" id="PF12072">
    <property type="entry name" value="RNase_Y_N"/>
    <property type="match status" value="1"/>
</dbReference>
<evidence type="ECO:0000313" key="10">
    <source>
        <dbReference type="Proteomes" id="UP000000322"/>
    </source>
</evidence>
<dbReference type="Proteomes" id="UP000000322">
    <property type="component" value="Chromosome"/>
</dbReference>
<dbReference type="PANTHER" id="PTHR12826:SF15">
    <property type="entry name" value="RIBONUCLEASE Y"/>
    <property type="match status" value="1"/>
</dbReference>
<evidence type="ECO:0000256" key="1">
    <source>
        <dbReference type="ARBA" id="ARBA00022722"/>
    </source>
</evidence>
<dbReference type="HAMAP" id="MF_00335">
    <property type="entry name" value="RNase_Y"/>
    <property type="match status" value="1"/>
</dbReference>
<dbReference type="OrthoDB" id="9803205at2"/>
<dbReference type="PANTHER" id="PTHR12826">
    <property type="entry name" value="RIBONUCLEASE Y"/>
    <property type="match status" value="1"/>
</dbReference>
<dbReference type="KEGG" id="ske:Sked_23180"/>
<dbReference type="AlphaFoldDB" id="D1BJ39"/>
<dbReference type="RefSeq" id="WP_012867302.1">
    <property type="nucleotide sequence ID" value="NC_013521.1"/>
</dbReference>
<dbReference type="GO" id="GO:0005886">
    <property type="term" value="C:plasma membrane"/>
    <property type="evidence" value="ECO:0007669"/>
    <property type="project" value="UniProtKB-UniRule"/>
</dbReference>
<dbReference type="InterPro" id="IPR006675">
    <property type="entry name" value="HDIG_dom"/>
</dbReference>
<dbReference type="eggNOG" id="COG1418">
    <property type="taxonomic scope" value="Bacteria"/>
</dbReference>
<dbReference type="SUPFAM" id="SSF109604">
    <property type="entry name" value="HD-domain/PDEase-like"/>
    <property type="match status" value="1"/>
</dbReference>
<dbReference type="InterPro" id="IPR017705">
    <property type="entry name" value="Ribonuclease_Y"/>
</dbReference>
<dbReference type="PROSITE" id="PS50084">
    <property type="entry name" value="KH_TYPE_1"/>
    <property type="match status" value="1"/>
</dbReference>
<feature type="coiled-coil region" evidence="7">
    <location>
        <begin position="59"/>
        <end position="89"/>
    </location>
</feature>
<dbReference type="InterPro" id="IPR003607">
    <property type="entry name" value="HD/PDEase_dom"/>
</dbReference>
<keyword evidence="7" id="KW-0175">Coiled coil</keyword>
<dbReference type="InterPro" id="IPR004088">
    <property type="entry name" value="KH_dom_type_1"/>
</dbReference>
<name>D1BJ39_SANKS</name>
<dbReference type="STRING" id="446469.Sked_23180"/>
<dbReference type="SMART" id="SM00322">
    <property type="entry name" value="KH"/>
    <property type="match status" value="1"/>
</dbReference>
<keyword evidence="10" id="KW-1185">Reference proteome</keyword>
<evidence type="ECO:0000256" key="2">
    <source>
        <dbReference type="ARBA" id="ARBA00022759"/>
    </source>
</evidence>
<dbReference type="NCBIfam" id="TIGR00277">
    <property type="entry name" value="HDIG"/>
    <property type="match status" value="1"/>
</dbReference>
<dbReference type="EMBL" id="CP001819">
    <property type="protein sequence ID" value="ACZ22233.1"/>
    <property type="molecule type" value="Genomic_DNA"/>
</dbReference>
<dbReference type="Pfam" id="PF00013">
    <property type="entry name" value="KH_1"/>
    <property type="match status" value="1"/>
</dbReference>
<keyword evidence="2 5" id="KW-0255">Endonuclease</keyword>
<evidence type="ECO:0000256" key="4">
    <source>
        <dbReference type="ARBA" id="ARBA00022884"/>
    </source>
</evidence>
<organism evidence="9 10">
    <name type="scientific">Sanguibacter keddieii (strain ATCC 51767 / DSM 10542 / NCFB 3025 / ST-74)</name>
    <dbReference type="NCBI Taxonomy" id="446469"/>
    <lineage>
        <taxon>Bacteria</taxon>
        <taxon>Bacillati</taxon>
        <taxon>Actinomycetota</taxon>
        <taxon>Actinomycetes</taxon>
        <taxon>Micrococcales</taxon>
        <taxon>Sanguibacteraceae</taxon>
        <taxon>Sanguibacter</taxon>
    </lineage>
</organism>
<dbReference type="Gene3D" id="1.10.3210.10">
    <property type="entry name" value="Hypothetical protein af1432"/>
    <property type="match status" value="1"/>
</dbReference>
<reference evidence="9 10" key="1">
    <citation type="journal article" date="2009" name="Stand. Genomic Sci.">
        <title>Complete genome sequence of Sanguibacter keddieii type strain (ST-74).</title>
        <authorList>
            <person name="Ivanova N."/>
            <person name="Sikorski J."/>
            <person name="Sims D."/>
            <person name="Brettin T."/>
            <person name="Detter J.C."/>
            <person name="Han C."/>
            <person name="Lapidus A."/>
            <person name="Copeland A."/>
            <person name="Glavina Del Rio T."/>
            <person name="Nolan M."/>
            <person name="Chen F."/>
            <person name="Lucas S."/>
            <person name="Tice H."/>
            <person name="Cheng J.F."/>
            <person name="Bruce D."/>
            <person name="Goodwin L."/>
            <person name="Pitluck S."/>
            <person name="Pati A."/>
            <person name="Mavromatis K."/>
            <person name="Chen A."/>
            <person name="Palaniappan K."/>
            <person name="D'haeseleer P."/>
            <person name="Chain P."/>
            <person name="Bristow J."/>
            <person name="Eisen J.A."/>
            <person name="Markowitz V."/>
            <person name="Hugenholtz P."/>
            <person name="Goker M."/>
            <person name="Pukall R."/>
            <person name="Klenk H.P."/>
            <person name="Kyrpides N.C."/>
        </authorList>
    </citation>
    <scope>NUCLEOTIDE SEQUENCE [LARGE SCALE GENOMIC DNA]</scope>
    <source>
        <strain evidence="10">ATCC 51767 / DSM 10542 / NCFB 3025 / ST-74</strain>
    </source>
</reference>
<dbReference type="InterPro" id="IPR022711">
    <property type="entry name" value="RNase_Y_N"/>
</dbReference>
<evidence type="ECO:0000256" key="7">
    <source>
        <dbReference type="SAM" id="Coils"/>
    </source>
</evidence>
<comment type="function">
    <text evidence="5">Endoribonuclease that initiates mRNA decay.</text>
</comment>
<dbReference type="GO" id="GO:0004521">
    <property type="term" value="F:RNA endonuclease activity"/>
    <property type="evidence" value="ECO:0007669"/>
    <property type="project" value="UniProtKB-UniRule"/>
</dbReference>
<dbReference type="CDD" id="cd00077">
    <property type="entry name" value="HDc"/>
    <property type="match status" value="1"/>
</dbReference>
<dbReference type="GO" id="GO:0003723">
    <property type="term" value="F:RNA binding"/>
    <property type="evidence" value="ECO:0007669"/>
    <property type="project" value="UniProtKB-UniRule"/>
</dbReference>
<keyword evidence="1 5" id="KW-0540">Nuclease</keyword>
<evidence type="ECO:0000313" key="9">
    <source>
        <dbReference type="EMBL" id="ACZ22233.1"/>
    </source>
</evidence>
<comment type="similarity">
    <text evidence="5">Belongs to the RNase Y family.</text>
</comment>
<dbReference type="SMART" id="SM00471">
    <property type="entry name" value="HDc"/>
    <property type="match status" value="1"/>
</dbReference>
<dbReference type="GO" id="GO:0006402">
    <property type="term" value="P:mRNA catabolic process"/>
    <property type="evidence" value="ECO:0007669"/>
    <property type="project" value="UniProtKB-UniRule"/>
</dbReference>
<dbReference type="PROSITE" id="PS51831">
    <property type="entry name" value="HD"/>
    <property type="match status" value="1"/>
</dbReference>
<dbReference type="InterPro" id="IPR006674">
    <property type="entry name" value="HD_domain"/>
</dbReference>
<protein>
    <recommendedName>
        <fullName evidence="5 6">Ribonuclease Y</fullName>
        <shortName evidence="5">RNase Y</shortName>
        <ecNumber evidence="5 6">3.1.-.-</ecNumber>
    </recommendedName>
</protein>
<accession>D1BJ39</accession>
<keyword evidence="4 5" id="KW-0694">RNA-binding</keyword>
<dbReference type="NCBIfam" id="TIGR03319">
    <property type="entry name" value="RNase_Y"/>
    <property type="match status" value="1"/>
</dbReference>
<dbReference type="CDD" id="cd22431">
    <property type="entry name" value="KH-I_RNaseY"/>
    <property type="match status" value="1"/>
</dbReference>
<evidence type="ECO:0000256" key="6">
    <source>
        <dbReference type="NCBIfam" id="TIGR03319"/>
    </source>
</evidence>
<dbReference type="Pfam" id="PF01966">
    <property type="entry name" value="HD"/>
    <property type="match status" value="1"/>
</dbReference>
<gene>
    <name evidence="5" type="primary">rny</name>
    <name evidence="9" type="ordered locus">Sked_23180</name>
</gene>
<dbReference type="InterPro" id="IPR004087">
    <property type="entry name" value="KH_dom"/>
</dbReference>
<dbReference type="HOGENOM" id="CLU_028328_1_0_11"/>
<evidence type="ECO:0000256" key="5">
    <source>
        <dbReference type="HAMAP-Rule" id="MF_00335"/>
    </source>
</evidence>
<dbReference type="SUPFAM" id="SSF54791">
    <property type="entry name" value="Eukaryotic type KH-domain (KH-domain type I)"/>
    <property type="match status" value="1"/>
</dbReference>
<proteinExistence type="inferred from homology"/>
<dbReference type="GO" id="GO:0016787">
    <property type="term" value="F:hydrolase activity"/>
    <property type="evidence" value="ECO:0007669"/>
    <property type="project" value="UniProtKB-KW"/>
</dbReference>
<keyword evidence="3 5" id="KW-0378">Hydrolase</keyword>